<accession>A0ABX0F1R8</accession>
<proteinExistence type="predicted"/>
<organism evidence="4 5">
    <name type="scientific">Aquirufa beregesia</name>
    <dbReference type="NCBI Taxonomy" id="2516556"/>
    <lineage>
        <taxon>Bacteria</taxon>
        <taxon>Pseudomonadati</taxon>
        <taxon>Bacteroidota</taxon>
        <taxon>Cytophagia</taxon>
        <taxon>Cytophagales</taxon>
        <taxon>Flectobacillaceae</taxon>
        <taxon>Aquirufa</taxon>
    </lineage>
</organism>
<dbReference type="Pfam" id="PF04773">
    <property type="entry name" value="FecR"/>
    <property type="match status" value="1"/>
</dbReference>
<evidence type="ECO:0000259" key="3">
    <source>
        <dbReference type="Pfam" id="PF16344"/>
    </source>
</evidence>
<comment type="caution">
    <text evidence="4">The sequence shown here is derived from an EMBL/GenBank/DDBJ whole genome shotgun (WGS) entry which is preliminary data.</text>
</comment>
<dbReference type="Gene3D" id="2.60.120.1440">
    <property type="match status" value="1"/>
</dbReference>
<dbReference type="InterPro" id="IPR006860">
    <property type="entry name" value="FecR"/>
</dbReference>
<dbReference type="Proteomes" id="UP001318301">
    <property type="component" value="Unassembled WGS sequence"/>
</dbReference>
<gene>
    <name evidence="4" type="ORF">EWU23_10750</name>
</gene>
<keyword evidence="5" id="KW-1185">Reference proteome</keyword>
<evidence type="ECO:0000313" key="5">
    <source>
        <dbReference type="Proteomes" id="UP001318301"/>
    </source>
</evidence>
<evidence type="ECO:0000259" key="2">
    <source>
        <dbReference type="Pfam" id="PF04773"/>
    </source>
</evidence>
<feature type="domain" description="FecR protein" evidence="2">
    <location>
        <begin position="114"/>
        <end position="203"/>
    </location>
</feature>
<dbReference type="Pfam" id="PF16344">
    <property type="entry name" value="FecR_C"/>
    <property type="match status" value="1"/>
</dbReference>
<evidence type="ECO:0000313" key="4">
    <source>
        <dbReference type="EMBL" id="NGZ44954.1"/>
    </source>
</evidence>
<dbReference type="InterPro" id="IPR032508">
    <property type="entry name" value="FecR_C"/>
</dbReference>
<reference evidence="4 5" key="1">
    <citation type="submission" date="2019-02" db="EMBL/GenBank/DDBJ databases">
        <title>Genome of a new Bacteroidetes strain.</title>
        <authorList>
            <person name="Pitt A."/>
        </authorList>
    </citation>
    <scope>NUCLEOTIDE SEQUENCE [LARGE SCALE GENOMIC DNA]</scope>
    <source>
        <strain evidence="4 5">50C-KIRBA</strain>
    </source>
</reference>
<dbReference type="PANTHER" id="PTHR30273:SF2">
    <property type="entry name" value="PROTEIN FECR"/>
    <property type="match status" value="1"/>
</dbReference>
<keyword evidence="1" id="KW-1133">Transmembrane helix</keyword>
<dbReference type="RefSeq" id="WP_166232056.1">
    <property type="nucleotide sequence ID" value="NZ_CBCSIJ010000010.1"/>
</dbReference>
<dbReference type="PIRSF" id="PIRSF018266">
    <property type="entry name" value="FecR"/>
    <property type="match status" value="1"/>
</dbReference>
<sequence>MTNKEFKSILEKFNEGKCSEEEMLILKKIANSNLRFDDQTFLKSTDESEKLIWEQLSEQIDNENKISTKKYYLIATSIAATILLVASLVLFMNIDEEKVNATQLNRGVETKNNAKSMQKITLPDGSQVILGENARIVVSENFGIKTRTVYLTGEAFFKVKRNEKIPFLVHVGKLITEVLGTSFKISKPTSDKQIEVSVKSGKVSVYSQNDKSSKKSNGVILTPNQKAVFNIQNNTINESIVDTPAILVANTPKSDFVFEDMGVENIMKKMQAIYGIEIILVNYNLNKCVFTGDLSGLSMFQQIEFICSSINSSYEIRGSSIFINGEGCK</sequence>
<protein>
    <submittedName>
        <fullName evidence="4">FecR family protein</fullName>
    </submittedName>
</protein>
<keyword evidence="1" id="KW-0472">Membrane</keyword>
<keyword evidence="1" id="KW-0812">Transmembrane</keyword>
<dbReference type="PANTHER" id="PTHR30273">
    <property type="entry name" value="PERIPLASMIC SIGNAL SENSOR AND SIGMA FACTOR ACTIVATOR FECR-RELATED"/>
    <property type="match status" value="1"/>
</dbReference>
<evidence type="ECO:0000256" key="1">
    <source>
        <dbReference type="SAM" id="Phobius"/>
    </source>
</evidence>
<dbReference type="InterPro" id="IPR012373">
    <property type="entry name" value="Ferrdict_sens_TM"/>
</dbReference>
<dbReference type="Gene3D" id="3.55.50.30">
    <property type="match status" value="1"/>
</dbReference>
<name>A0ABX0F1R8_9BACT</name>
<feature type="domain" description="Protein FecR C-terminal" evidence="3">
    <location>
        <begin position="255"/>
        <end position="323"/>
    </location>
</feature>
<feature type="transmembrane region" description="Helical" evidence="1">
    <location>
        <begin position="71"/>
        <end position="92"/>
    </location>
</feature>
<dbReference type="EMBL" id="SEWW01000007">
    <property type="protein sequence ID" value="NGZ44954.1"/>
    <property type="molecule type" value="Genomic_DNA"/>
</dbReference>